<dbReference type="Gene3D" id="1.20.5.4130">
    <property type="match status" value="1"/>
</dbReference>
<keyword evidence="1" id="KW-0677">Repeat</keyword>
<dbReference type="SUPFAM" id="SSF52058">
    <property type="entry name" value="L domain-like"/>
    <property type="match status" value="1"/>
</dbReference>
<dbReference type="FunCoup" id="A0A5E4GER4">
    <property type="interactions" value="16"/>
</dbReference>
<dbReference type="Gene3D" id="3.80.10.10">
    <property type="entry name" value="Ribonuclease Inhibitor"/>
    <property type="match status" value="1"/>
</dbReference>
<dbReference type="Pfam" id="PF18052">
    <property type="entry name" value="Rx_N"/>
    <property type="match status" value="1"/>
</dbReference>
<dbReference type="EMBL" id="CABIKO010000621">
    <property type="protein sequence ID" value="VVA38244.1"/>
    <property type="molecule type" value="Genomic_DNA"/>
</dbReference>
<accession>A0A5E4GER4</accession>
<dbReference type="Pfam" id="PF23559">
    <property type="entry name" value="WHD_DRP"/>
    <property type="match status" value="1"/>
</dbReference>
<dbReference type="GO" id="GO:0043531">
    <property type="term" value="F:ADP binding"/>
    <property type="evidence" value="ECO:0007669"/>
    <property type="project" value="InterPro"/>
</dbReference>
<dbReference type="Gene3D" id="1.10.8.430">
    <property type="entry name" value="Helical domain of apoptotic protease-activating factors"/>
    <property type="match status" value="1"/>
</dbReference>
<keyword evidence="3" id="KW-0611">Plant defense</keyword>
<evidence type="ECO:0000259" key="5">
    <source>
        <dbReference type="Pfam" id="PF18052"/>
    </source>
</evidence>
<dbReference type="InterPro" id="IPR027417">
    <property type="entry name" value="P-loop_NTPase"/>
</dbReference>
<evidence type="ECO:0000313" key="9">
    <source>
        <dbReference type="EMBL" id="VVA38244.1"/>
    </source>
</evidence>
<name>A0A5E4GER4_PRUDU</name>
<dbReference type="InterPro" id="IPR042197">
    <property type="entry name" value="Apaf_helical"/>
</dbReference>
<dbReference type="InterPro" id="IPR036388">
    <property type="entry name" value="WH-like_DNA-bd_sf"/>
</dbReference>
<dbReference type="EMBL" id="CABIKO010000017">
    <property type="protein sequence ID" value="VVA16129.1"/>
    <property type="molecule type" value="Genomic_DNA"/>
</dbReference>
<proteinExistence type="predicted"/>
<gene>
    <name evidence="8" type="ORF">ALMOND_2B004873</name>
    <name evidence="9" type="ORF">ALMOND_2B028468</name>
</gene>
<dbReference type="Proteomes" id="UP000327085">
    <property type="component" value="Chromosome 1"/>
</dbReference>
<feature type="domain" description="Disease resistance N-terminal" evidence="5">
    <location>
        <begin position="5"/>
        <end position="91"/>
    </location>
</feature>
<evidence type="ECO:0000256" key="2">
    <source>
        <dbReference type="ARBA" id="ARBA00022741"/>
    </source>
</evidence>
<dbReference type="Gene3D" id="1.10.10.10">
    <property type="entry name" value="Winged helix-like DNA-binding domain superfamily/Winged helix DNA-binding domain"/>
    <property type="match status" value="1"/>
</dbReference>
<dbReference type="AlphaFoldDB" id="A0A5E4GER4"/>
<dbReference type="CDD" id="cd14798">
    <property type="entry name" value="RX-CC_like"/>
    <property type="match status" value="1"/>
</dbReference>
<dbReference type="SUPFAM" id="SSF52540">
    <property type="entry name" value="P-loop containing nucleoside triphosphate hydrolases"/>
    <property type="match status" value="1"/>
</dbReference>
<dbReference type="InterPro" id="IPR002182">
    <property type="entry name" value="NB-ARC"/>
</dbReference>
<keyword evidence="2" id="KW-0547">Nucleotide-binding</keyword>
<evidence type="ECO:0000256" key="1">
    <source>
        <dbReference type="ARBA" id="ARBA00022737"/>
    </source>
</evidence>
<dbReference type="InterPro" id="IPR055414">
    <property type="entry name" value="LRR_R13L4/SHOC2-like"/>
</dbReference>
<dbReference type="InterPro" id="IPR044974">
    <property type="entry name" value="Disease_R_plants"/>
</dbReference>
<reference evidence="10" key="2">
    <citation type="journal article" date="2020" name="Plant J.">
        <title>Transposons played a major role in the diversification between the closely related almond and peach genomes: results from the almond genome sequence.</title>
        <authorList>
            <person name="Alioto T."/>
            <person name="Alexiou K.G."/>
            <person name="Bardil A."/>
            <person name="Barteri F."/>
            <person name="Castanera R."/>
            <person name="Cruz F."/>
            <person name="Dhingra A."/>
            <person name="Duval H."/>
            <person name="Fernandez I Marti A."/>
            <person name="Frias L."/>
            <person name="Galan B."/>
            <person name="Garcia J.L."/>
            <person name="Howad W."/>
            <person name="Gomez-Garrido J."/>
            <person name="Gut M."/>
            <person name="Julca I."/>
            <person name="Morata J."/>
            <person name="Puigdomenech P."/>
            <person name="Ribeca P."/>
            <person name="Rubio Cabetas M.J."/>
            <person name="Vlasova A."/>
            <person name="Wirthensohn M."/>
            <person name="Garcia-Mas J."/>
            <person name="Gabaldon T."/>
            <person name="Casacuberta J.M."/>
            <person name="Arus P."/>
        </authorList>
    </citation>
    <scope>NUCLEOTIDE SEQUENCE [LARGE SCALE GENOMIC DNA]</scope>
    <source>
        <strain evidence="10">cv. Texas</strain>
    </source>
</reference>
<feature type="domain" description="Disease resistance protein winged helix" evidence="6">
    <location>
        <begin position="441"/>
        <end position="516"/>
    </location>
</feature>
<dbReference type="InParanoid" id="A0A5E4GER4"/>
<protein>
    <submittedName>
        <fullName evidence="9">PREDICTED: disease resistance</fullName>
    </submittedName>
</protein>
<evidence type="ECO:0000313" key="10">
    <source>
        <dbReference type="Proteomes" id="UP000327085"/>
    </source>
</evidence>
<dbReference type="FunFam" id="1.10.10.10:FF:000322">
    <property type="entry name" value="Probable disease resistance protein At1g63360"/>
    <property type="match status" value="1"/>
</dbReference>
<feature type="domain" description="NB-ARC" evidence="4">
    <location>
        <begin position="172"/>
        <end position="343"/>
    </location>
</feature>
<dbReference type="Gramene" id="VVA38244">
    <property type="protein sequence ID" value="VVA38244"/>
    <property type="gene ID" value="Prudul26B028468"/>
</dbReference>
<dbReference type="Gene3D" id="3.40.50.300">
    <property type="entry name" value="P-loop containing nucleotide triphosphate hydrolases"/>
    <property type="match status" value="1"/>
</dbReference>
<dbReference type="Pfam" id="PF00931">
    <property type="entry name" value="NB-ARC"/>
    <property type="match status" value="1"/>
</dbReference>
<dbReference type="InterPro" id="IPR032675">
    <property type="entry name" value="LRR_dom_sf"/>
</dbReference>
<dbReference type="PANTHER" id="PTHR23155:SF1185">
    <property type="entry name" value="DISEASE RESISTANCE RPP8-LIKE PROTEIN 3-RELATED"/>
    <property type="match status" value="1"/>
</dbReference>
<dbReference type="Gramene" id="VVA16129">
    <property type="protein sequence ID" value="VVA16129"/>
    <property type="gene ID" value="Prudul26B004873"/>
</dbReference>
<evidence type="ECO:0000259" key="6">
    <source>
        <dbReference type="Pfam" id="PF23559"/>
    </source>
</evidence>
<dbReference type="PRINTS" id="PR00364">
    <property type="entry name" value="DISEASERSIST"/>
</dbReference>
<evidence type="ECO:0000313" key="8">
    <source>
        <dbReference type="EMBL" id="VVA16129.1"/>
    </source>
</evidence>
<dbReference type="InterPro" id="IPR058922">
    <property type="entry name" value="WHD_DRP"/>
</dbReference>
<dbReference type="InterPro" id="IPR041118">
    <property type="entry name" value="Rx_N"/>
</dbReference>
<dbReference type="InterPro" id="IPR038005">
    <property type="entry name" value="RX-like_CC"/>
</dbReference>
<dbReference type="FunFam" id="3.40.50.300:FF:001091">
    <property type="entry name" value="Probable disease resistance protein At1g61300"/>
    <property type="match status" value="1"/>
</dbReference>
<evidence type="ECO:0000259" key="4">
    <source>
        <dbReference type="Pfam" id="PF00931"/>
    </source>
</evidence>
<feature type="domain" description="Disease resistance R13L4/SHOC-2-like LRR" evidence="7">
    <location>
        <begin position="595"/>
        <end position="911"/>
    </location>
</feature>
<evidence type="ECO:0000256" key="3">
    <source>
        <dbReference type="ARBA" id="ARBA00022821"/>
    </source>
</evidence>
<dbReference type="GO" id="GO:0098542">
    <property type="term" value="P:defense response to other organism"/>
    <property type="evidence" value="ECO:0007669"/>
    <property type="project" value="TreeGrafter"/>
</dbReference>
<dbReference type="Pfam" id="PF23598">
    <property type="entry name" value="LRR_14"/>
    <property type="match status" value="1"/>
</dbReference>
<reference evidence="9" key="1">
    <citation type="submission" date="2019-07" db="EMBL/GenBank/DDBJ databases">
        <authorList>
            <person name="Alioto T."/>
            <person name="Alioto T."/>
            <person name="Gomez Garrido J."/>
        </authorList>
    </citation>
    <scope>NUCLEOTIDE SEQUENCE [LARGE SCALE GENOMIC DNA]</scope>
</reference>
<dbReference type="PANTHER" id="PTHR23155">
    <property type="entry name" value="DISEASE RESISTANCE PROTEIN RP"/>
    <property type="match status" value="1"/>
</dbReference>
<organism evidence="9 10">
    <name type="scientific">Prunus dulcis</name>
    <name type="common">Almond</name>
    <name type="synonym">Amygdalus dulcis</name>
    <dbReference type="NCBI Taxonomy" id="3755"/>
    <lineage>
        <taxon>Eukaryota</taxon>
        <taxon>Viridiplantae</taxon>
        <taxon>Streptophyta</taxon>
        <taxon>Embryophyta</taxon>
        <taxon>Tracheophyta</taxon>
        <taxon>Spermatophyta</taxon>
        <taxon>Magnoliopsida</taxon>
        <taxon>eudicotyledons</taxon>
        <taxon>Gunneridae</taxon>
        <taxon>Pentapetalae</taxon>
        <taxon>rosids</taxon>
        <taxon>fabids</taxon>
        <taxon>Rosales</taxon>
        <taxon>Rosaceae</taxon>
        <taxon>Amygdaloideae</taxon>
        <taxon>Amygdaleae</taxon>
        <taxon>Prunus</taxon>
    </lineage>
</organism>
<dbReference type="OMA" id="DNEMENC"/>
<sequence>MAEAVVSFVLERVGDFATQEAKFLSGVSHQVEVAQTELQLMQGFLKDADARQGQDATVQVWVAKTRDAAYDLEDVIETYGLKVASKKKRGIKNILRRFACIFREGVDVRKIGLEIENITAKISNLRLSLQSYNIARVPTEIGGESFSQLHERQRLLRRTYSHVIERDVVGLEYNVEELVMHLVKDENRHRVVSVWGMGGLGKTTLARQVYHHKNVRQHFDSFAWVCVSQRCEIRNVWEGIFIKLVSATKEQRQDIKEMTYDEIAKKLFCVMQEMRCLVILDDIWSIETWNFLNVAFPNEQTESTILLTTRYEAVALPPNRNCFLHKLQPLNENESLALLEKIAIFGRPDIDSGIYSKMRELGRKLLRHCAGLPLAIIVLAGVLSTKNTIKQWEMVNENVYAYIRRGRGHEQEYEGALWVLALSYDDLPYHLKPCFLYLGHYPEDREISVSTLTKLWMAEGLISLRQQRQSLGETMENIAHNCLTELVERCVVQVGRSGSTGTIKTCQIHDLIRDLCLLKAEEESFLQIGYSLQENKATNPVTSSMVAKATPVGKIRRLAIYLDENADRLVSSRDETNGHVRSLLYFVLGEWRPRSEKVLLSPLTDFKVLRVLKVEDVDEVEVELPSEIGNMVHLRFLSVRDSKIKRFPSSLGNLICLQTLDFRVRYVELFIPNVIWKMKQLRHLYLPRRYTASGNLKLSTLGHLQTLDFLSSEYCDLNDVAGLTNLLKLQIRLSLPLENLEEILKFVGSTLNRIQSLLVYNGYYSVRNTSYEEQGNQIVSSCRHIYKLKLDGPTAELPKELHSYPNLTKLELCSCSLKDDQMGILENLPNLTTLLLISEVFEENTKILVFSKGGFPSLQFLSVFRMDEITEWRVEEGAMPSLWRLRMGFCSGLTTLPDGLTYLTNLKELTIFGMPRELHSRIQEDGEDFCKIQHVPSVVIGEPYDPPMQ</sequence>
<evidence type="ECO:0000259" key="7">
    <source>
        <dbReference type="Pfam" id="PF23598"/>
    </source>
</evidence>